<dbReference type="PANTHER" id="PTHR33048:SF57">
    <property type="entry name" value="INTEGRAL MEMBRANE PROTEIN-RELATED"/>
    <property type="match status" value="1"/>
</dbReference>
<evidence type="ECO:0000313" key="9">
    <source>
        <dbReference type="EMBL" id="KAK9769442.1"/>
    </source>
</evidence>
<feature type="transmembrane region" description="Helical" evidence="7">
    <location>
        <begin position="120"/>
        <end position="142"/>
    </location>
</feature>
<sequence>MFSPPIPIETGMQRALIVIPILFGLLAITAVGLRVLARHIAHRRLDASDYTMIAALAVNVSFCGMIAAEPFTGCGIHLHDLAARFGTAPVITYTKVWHLNGIWRALLTDIYAQMTIANQILWALAVFLSKLSILLLCIRVFTTDIFIKLARATGLLVVLLGTATVLGALLQCRPFAYNWDQTIPDGHCGDQVLSFKITASLNVVLDVAVLILPMPYLLTLQLALTKKLVLVATFAGGLITCIFSALRIVAIVSMDYTDITYLAGLPSIYSILEPSFLIILACVPVLRPLLGGSYSSQGTYRGENVEQCNNTTQKRSLRARTMNKAGFLAIDDNKSDSHSSEYQLRPIGTTREAWNSGPPAEEDGNEGHLARS</sequence>
<keyword evidence="3 7" id="KW-1133">Transmembrane helix</keyword>
<organism evidence="9 10">
    <name type="scientific">Seiridium cardinale</name>
    <dbReference type="NCBI Taxonomy" id="138064"/>
    <lineage>
        <taxon>Eukaryota</taxon>
        <taxon>Fungi</taxon>
        <taxon>Dikarya</taxon>
        <taxon>Ascomycota</taxon>
        <taxon>Pezizomycotina</taxon>
        <taxon>Sordariomycetes</taxon>
        <taxon>Xylariomycetidae</taxon>
        <taxon>Amphisphaeriales</taxon>
        <taxon>Sporocadaceae</taxon>
        <taxon>Seiridium</taxon>
    </lineage>
</organism>
<evidence type="ECO:0000256" key="6">
    <source>
        <dbReference type="SAM" id="MobiDB-lite"/>
    </source>
</evidence>
<feature type="transmembrane region" description="Helical" evidence="7">
    <location>
        <begin position="230"/>
        <end position="253"/>
    </location>
</feature>
<dbReference type="Proteomes" id="UP001465668">
    <property type="component" value="Unassembled WGS sequence"/>
</dbReference>
<dbReference type="Pfam" id="PF20684">
    <property type="entry name" value="Fung_rhodopsin"/>
    <property type="match status" value="1"/>
</dbReference>
<keyword evidence="10" id="KW-1185">Reference proteome</keyword>
<feature type="transmembrane region" description="Helical" evidence="7">
    <location>
        <begin position="15"/>
        <end position="37"/>
    </location>
</feature>
<dbReference type="EMBL" id="JARVKM010000125">
    <property type="protein sequence ID" value="KAK9769442.1"/>
    <property type="molecule type" value="Genomic_DNA"/>
</dbReference>
<keyword evidence="2 7" id="KW-0812">Transmembrane</keyword>
<feature type="transmembrane region" description="Helical" evidence="7">
    <location>
        <begin position="197"/>
        <end position="218"/>
    </location>
</feature>
<evidence type="ECO:0000256" key="2">
    <source>
        <dbReference type="ARBA" id="ARBA00022692"/>
    </source>
</evidence>
<dbReference type="InterPro" id="IPR049326">
    <property type="entry name" value="Rhodopsin_dom_fungi"/>
</dbReference>
<evidence type="ECO:0000313" key="10">
    <source>
        <dbReference type="Proteomes" id="UP001465668"/>
    </source>
</evidence>
<feature type="domain" description="Rhodopsin" evidence="8">
    <location>
        <begin position="33"/>
        <end position="290"/>
    </location>
</feature>
<keyword evidence="4 7" id="KW-0472">Membrane</keyword>
<protein>
    <submittedName>
        <fullName evidence="9">Integral membrane protein</fullName>
    </submittedName>
</protein>
<comment type="caution">
    <text evidence="9">The sequence shown here is derived from an EMBL/GenBank/DDBJ whole genome shotgun (WGS) entry which is preliminary data.</text>
</comment>
<feature type="transmembrane region" description="Helical" evidence="7">
    <location>
        <begin position="154"/>
        <end position="177"/>
    </location>
</feature>
<feature type="transmembrane region" description="Helical" evidence="7">
    <location>
        <begin position="49"/>
        <end position="68"/>
    </location>
</feature>
<feature type="region of interest" description="Disordered" evidence="6">
    <location>
        <begin position="331"/>
        <end position="372"/>
    </location>
</feature>
<proteinExistence type="inferred from homology"/>
<feature type="transmembrane region" description="Helical" evidence="7">
    <location>
        <begin position="259"/>
        <end position="286"/>
    </location>
</feature>
<accession>A0ABR2X6N0</accession>
<evidence type="ECO:0000256" key="5">
    <source>
        <dbReference type="ARBA" id="ARBA00038359"/>
    </source>
</evidence>
<name>A0ABR2X6N0_9PEZI</name>
<dbReference type="PANTHER" id="PTHR33048">
    <property type="entry name" value="PTH11-LIKE INTEGRAL MEMBRANE PROTEIN (AFU_ORTHOLOGUE AFUA_5G11245)"/>
    <property type="match status" value="1"/>
</dbReference>
<evidence type="ECO:0000256" key="4">
    <source>
        <dbReference type="ARBA" id="ARBA00023136"/>
    </source>
</evidence>
<dbReference type="InterPro" id="IPR052337">
    <property type="entry name" value="SAT4-like"/>
</dbReference>
<reference evidence="9 10" key="1">
    <citation type="submission" date="2024-02" db="EMBL/GenBank/DDBJ databases">
        <title>First draft genome assembly of two strains of Seiridium cardinale.</title>
        <authorList>
            <person name="Emiliani G."/>
            <person name="Scali E."/>
        </authorList>
    </citation>
    <scope>NUCLEOTIDE SEQUENCE [LARGE SCALE GENOMIC DNA]</scope>
    <source>
        <strain evidence="9 10">BM-138-000479</strain>
    </source>
</reference>
<gene>
    <name evidence="9" type="ORF">SCAR479_13867</name>
</gene>
<evidence type="ECO:0000256" key="7">
    <source>
        <dbReference type="SAM" id="Phobius"/>
    </source>
</evidence>
<evidence type="ECO:0000256" key="1">
    <source>
        <dbReference type="ARBA" id="ARBA00004141"/>
    </source>
</evidence>
<evidence type="ECO:0000256" key="3">
    <source>
        <dbReference type="ARBA" id="ARBA00022989"/>
    </source>
</evidence>
<comment type="subcellular location">
    <subcellularLocation>
        <location evidence="1">Membrane</location>
        <topology evidence="1">Multi-pass membrane protein</topology>
    </subcellularLocation>
</comment>
<comment type="similarity">
    <text evidence="5">Belongs to the SAT4 family.</text>
</comment>
<evidence type="ECO:0000259" key="8">
    <source>
        <dbReference type="Pfam" id="PF20684"/>
    </source>
</evidence>